<sequence>MCSNLASLTLEGNPIISVFGDIKTYRRAVWKALPHVRLLDDIPMEKEVTAKYPQYSMRKLEDEWNHINNLLEEFGLVSDASVREMNELGC</sequence>
<comment type="caution">
    <text evidence="1">The sequence shown here is derived from an EMBL/GenBank/DDBJ whole genome shotgun (WGS) entry which is preliminary data.</text>
</comment>
<evidence type="ECO:0000313" key="2">
    <source>
        <dbReference type="Proteomes" id="UP000728185"/>
    </source>
</evidence>
<name>A0A8E0VJP2_9TREM</name>
<organism evidence="1 2">
    <name type="scientific">Fasciolopsis buskii</name>
    <dbReference type="NCBI Taxonomy" id="27845"/>
    <lineage>
        <taxon>Eukaryota</taxon>
        <taxon>Metazoa</taxon>
        <taxon>Spiralia</taxon>
        <taxon>Lophotrochozoa</taxon>
        <taxon>Platyhelminthes</taxon>
        <taxon>Trematoda</taxon>
        <taxon>Digenea</taxon>
        <taxon>Plagiorchiida</taxon>
        <taxon>Echinostomata</taxon>
        <taxon>Echinostomatoidea</taxon>
        <taxon>Fasciolidae</taxon>
        <taxon>Fasciolopsis</taxon>
    </lineage>
</organism>
<dbReference type="AlphaFoldDB" id="A0A8E0VJP2"/>
<reference evidence="1" key="1">
    <citation type="submission" date="2019-05" db="EMBL/GenBank/DDBJ databases">
        <title>Annotation for the trematode Fasciolopsis buski.</title>
        <authorList>
            <person name="Choi Y.-J."/>
        </authorList>
    </citation>
    <scope>NUCLEOTIDE SEQUENCE</scope>
    <source>
        <strain evidence="1">HT</strain>
        <tissue evidence="1">Whole worm</tissue>
    </source>
</reference>
<dbReference type="EMBL" id="LUCM01005840">
    <property type="protein sequence ID" value="KAA0192193.1"/>
    <property type="molecule type" value="Genomic_DNA"/>
</dbReference>
<keyword evidence="2" id="KW-1185">Reference proteome</keyword>
<gene>
    <name evidence="1" type="ORF">FBUS_05327</name>
</gene>
<accession>A0A8E0VJP2</accession>
<protein>
    <submittedName>
        <fullName evidence="1">Uncharacterized protein</fullName>
    </submittedName>
</protein>
<dbReference type="Proteomes" id="UP000728185">
    <property type="component" value="Unassembled WGS sequence"/>
</dbReference>
<dbReference type="OrthoDB" id="676979at2759"/>
<dbReference type="InterPro" id="IPR032675">
    <property type="entry name" value="LRR_dom_sf"/>
</dbReference>
<dbReference type="Gene3D" id="3.80.10.10">
    <property type="entry name" value="Ribonuclease Inhibitor"/>
    <property type="match status" value="1"/>
</dbReference>
<evidence type="ECO:0000313" key="1">
    <source>
        <dbReference type="EMBL" id="KAA0192193.1"/>
    </source>
</evidence>
<proteinExistence type="predicted"/>
<dbReference type="SUPFAM" id="SSF52058">
    <property type="entry name" value="L domain-like"/>
    <property type="match status" value="1"/>
</dbReference>